<keyword evidence="2 5" id="KW-0812">Transmembrane</keyword>
<name>A0AAN8I2Z4_9EURO</name>
<feature type="transmembrane region" description="Helical" evidence="5">
    <location>
        <begin position="26"/>
        <end position="48"/>
    </location>
</feature>
<evidence type="ECO:0000256" key="5">
    <source>
        <dbReference type="SAM" id="Phobius"/>
    </source>
</evidence>
<dbReference type="AlphaFoldDB" id="A0AAN8I2Z4"/>
<feature type="transmembrane region" description="Helical" evidence="5">
    <location>
        <begin position="311"/>
        <end position="336"/>
    </location>
</feature>
<dbReference type="EMBL" id="JAKLMC020000076">
    <property type="protein sequence ID" value="KAK5947736.1"/>
    <property type="molecule type" value="Genomic_DNA"/>
</dbReference>
<organism evidence="6 7">
    <name type="scientific">Knufia fluminis</name>
    <dbReference type="NCBI Taxonomy" id="191047"/>
    <lineage>
        <taxon>Eukaryota</taxon>
        <taxon>Fungi</taxon>
        <taxon>Dikarya</taxon>
        <taxon>Ascomycota</taxon>
        <taxon>Pezizomycotina</taxon>
        <taxon>Eurotiomycetes</taxon>
        <taxon>Chaetothyriomycetidae</taxon>
        <taxon>Chaetothyriales</taxon>
        <taxon>Trichomeriaceae</taxon>
        <taxon>Knufia</taxon>
    </lineage>
</organism>
<keyword evidence="4 5" id="KW-0472">Membrane</keyword>
<comment type="subcellular location">
    <subcellularLocation>
        <location evidence="1">Membrane</location>
        <topology evidence="1">Multi-pass membrane protein</topology>
    </subcellularLocation>
</comment>
<keyword evidence="7" id="KW-1185">Reference proteome</keyword>
<evidence type="ECO:0000313" key="6">
    <source>
        <dbReference type="EMBL" id="KAK5947736.1"/>
    </source>
</evidence>
<dbReference type="GO" id="GO:0015140">
    <property type="term" value="F:malate transmembrane transporter activity"/>
    <property type="evidence" value="ECO:0007669"/>
    <property type="project" value="InterPro"/>
</dbReference>
<evidence type="ECO:0000256" key="4">
    <source>
        <dbReference type="ARBA" id="ARBA00023136"/>
    </source>
</evidence>
<evidence type="ECO:0000256" key="1">
    <source>
        <dbReference type="ARBA" id="ARBA00004141"/>
    </source>
</evidence>
<evidence type="ECO:0000256" key="3">
    <source>
        <dbReference type="ARBA" id="ARBA00022989"/>
    </source>
</evidence>
<sequence length="357" mass="39704">MSTGALATLLSQQPYKFTGLETIGKMVFILGMVLFVLFSIWICLLFYINKGALKKSLHHHHESFYFGTFWVSIALIIYSMQAYAVPSCGQWLVKTLEVLFWLYAGCVMLVAIFQYHRIYDIQQLPVHEMMPAWILPVYPFIILGPLAGTLLYSQPQPSSALPMLIGGIAFQGLGFCFAFIQYTLYITRLTAGLLPDEPKRPGMYVAVGPAAYTANAMIILGSQAQGILPPGFLGITIIPVGDIWKAMGVAVGIFLWLLAFWFFALSTVGNIHGYKHAHFTLSWWAIIFPNVGLTISLIHIGNVLKSGATRAVCSAMTILLCAAWLWIAALTIKAVWQGHVLWPHKDEDMEDTEGHKE</sequence>
<evidence type="ECO:0000313" key="7">
    <source>
        <dbReference type="Proteomes" id="UP001316803"/>
    </source>
</evidence>
<dbReference type="GO" id="GO:0016020">
    <property type="term" value="C:membrane"/>
    <property type="evidence" value="ECO:0007669"/>
    <property type="project" value="UniProtKB-SubCell"/>
</dbReference>
<accession>A0AAN8I2Z4</accession>
<dbReference type="InterPro" id="IPR030185">
    <property type="entry name" value="Mae1"/>
</dbReference>
<feature type="transmembrane region" description="Helical" evidence="5">
    <location>
        <begin position="283"/>
        <end position="304"/>
    </location>
</feature>
<evidence type="ECO:0000256" key="2">
    <source>
        <dbReference type="ARBA" id="ARBA00022692"/>
    </source>
</evidence>
<dbReference type="Gene3D" id="1.50.10.150">
    <property type="entry name" value="Voltage-dependent anion channel"/>
    <property type="match status" value="1"/>
</dbReference>
<dbReference type="InterPro" id="IPR038665">
    <property type="entry name" value="Voltage-dep_anion_channel_sf"/>
</dbReference>
<dbReference type="Pfam" id="PF03595">
    <property type="entry name" value="SLAC1"/>
    <property type="match status" value="1"/>
</dbReference>
<dbReference type="PANTHER" id="PTHR31162">
    <property type="entry name" value="MALIC ACID TRANSPORT PROTEIN-RELATED"/>
    <property type="match status" value="1"/>
</dbReference>
<feature type="transmembrane region" description="Helical" evidence="5">
    <location>
        <begin position="68"/>
        <end position="86"/>
    </location>
</feature>
<feature type="transmembrane region" description="Helical" evidence="5">
    <location>
        <begin position="243"/>
        <end position="263"/>
    </location>
</feature>
<dbReference type="Proteomes" id="UP001316803">
    <property type="component" value="Unassembled WGS sequence"/>
</dbReference>
<reference evidence="6 7" key="1">
    <citation type="submission" date="2022-12" db="EMBL/GenBank/DDBJ databases">
        <title>Genomic features and morphological characterization of a novel Knufia sp. strain isolated from spacecraft assembly facility.</title>
        <authorList>
            <person name="Teixeira M."/>
            <person name="Chander A.M."/>
            <person name="Stajich J.E."/>
            <person name="Venkateswaran K."/>
        </authorList>
    </citation>
    <scope>NUCLEOTIDE SEQUENCE [LARGE SCALE GENOMIC DNA]</scope>
    <source>
        <strain evidence="6 7">FJI-L2-BK-P2</strain>
    </source>
</reference>
<feature type="transmembrane region" description="Helical" evidence="5">
    <location>
        <begin position="202"/>
        <end position="222"/>
    </location>
</feature>
<feature type="transmembrane region" description="Helical" evidence="5">
    <location>
        <begin position="98"/>
        <end position="118"/>
    </location>
</feature>
<proteinExistence type="predicted"/>
<feature type="transmembrane region" description="Helical" evidence="5">
    <location>
        <begin position="164"/>
        <end position="182"/>
    </location>
</feature>
<dbReference type="CDD" id="cd09317">
    <property type="entry name" value="TDT_Mae1_like"/>
    <property type="match status" value="1"/>
</dbReference>
<evidence type="ECO:0008006" key="8">
    <source>
        <dbReference type="Google" id="ProtNLM"/>
    </source>
</evidence>
<gene>
    <name evidence="6" type="ORF">OHC33_011235</name>
</gene>
<feature type="transmembrane region" description="Helical" evidence="5">
    <location>
        <begin position="130"/>
        <end position="152"/>
    </location>
</feature>
<keyword evidence="3 5" id="KW-1133">Transmembrane helix</keyword>
<dbReference type="InterPro" id="IPR004695">
    <property type="entry name" value="SLAC1/Mae1/Ssu1/TehA"/>
</dbReference>
<comment type="caution">
    <text evidence="6">The sequence shown here is derived from an EMBL/GenBank/DDBJ whole genome shotgun (WGS) entry which is preliminary data.</text>
</comment>
<dbReference type="PANTHER" id="PTHR31162:SF0">
    <property type="entry name" value="MALIC ACID TRANSPORT PROTEIN"/>
    <property type="match status" value="1"/>
</dbReference>
<protein>
    <recommendedName>
        <fullName evidence="8">Malic acid transport protein</fullName>
    </recommendedName>
</protein>